<proteinExistence type="predicted"/>
<dbReference type="RefSeq" id="WP_065271019.1">
    <property type="nucleotide sequence ID" value="NZ_CP015124.1"/>
</dbReference>
<evidence type="ECO:0000313" key="5">
    <source>
        <dbReference type="Proteomes" id="UP001218364"/>
    </source>
</evidence>
<dbReference type="Gene3D" id="2.40.128.270">
    <property type="match status" value="1"/>
</dbReference>
<dbReference type="EMBL" id="CP015124">
    <property type="protein sequence ID" value="ANP35967.1"/>
    <property type="molecule type" value="Genomic_DNA"/>
</dbReference>
<gene>
    <name evidence="2" type="ORF">JL2886_01046</name>
    <name evidence="3" type="ORF">PXK24_19950</name>
</gene>
<evidence type="ECO:0000313" key="4">
    <source>
        <dbReference type="Proteomes" id="UP000092565"/>
    </source>
</evidence>
<protein>
    <submittedName>
        <fullName evidence="3">META domain-containing protein</fullName>
    </submittedName>
</protein>
<dbReference type="EMBL" id="JARCJK010000017">
    <property type="protein sequence ID" value="MDE4167971.1"/>
    <property type="molecule type" value="Genomic_DNA"/>
</dbReference>
<dbReference type="AlphaFoldDB" id="A0A1B0ZP78"/>
<dbReference type="InterPro" id="IPR038670">
    <property type="entry name" value="HslJ-like_sf"/>
</dbReference>
<reference evidence="2 4" key="1">
    <citation type="submission" date="2016-04" db="EMBL/GenBank/DDBJ databases">
        <authorList>
            <person name="Evans L.H."/>
            <person name="Alamgir A."/>
            <person name="Owens N."/>
            <person name="Weber N.D."/>
            <person name="Virtaneva K."/>
            <person name="Barbian K."/>
            <person name="Babar A."/>
            <person name="Rosenke K."/>
        </authorList>
    </citation>
    <scope>NUCLEOTIDE SEQUENCE [LARGE SCALE GENOMIC DNA]</scope>
    <source>
        <strain evidence="2 4">JL2886</strain>
    </source>
</reference>
<sequence length="116" mass="12999">MVSPTAESFDGAWIVQRVKGIDIAGFDEMRFDFAEGTLYGSSPCRSFTTTYGPDLQNLMFTPFDIGGGLCDEQTMIAEREFLQQLGLVNRMELAEDGQLVMYNFDEPLLWAVRLPG</sequence>
<evidence type="ECO:0000313" key="3">
    <source>
        <dbReference type="EMBL" id="MDE4167971.1"/>
    </source>
</evidence>
<organism evidence="2 4">
    <name type="scientific">Phaeobacter gallaeciensis</name>
    <dbReference type="NCBI Taxonomy" id="60890"/>
    <lineage>
        <taxon>Bacteria</taxon>
        <taxon>Pseudomonadati</taxon>
        <taxon>Pseudomonadota</taxon>
        <taxon>Alphaproteobacteria</taxon>
        <taxon>Rhodobacterales</taxon>
        <taxon>Roseobacteraceae</taxon>
        <taxon>Phaeobacter</taxon>
    </lineage>
</organism>
<evidence type="ECO:0000259" key="1">
    <source>
        <dbReference type="Pfam" id="PF03724"/>
    </source>
</evidence>
<name>A0A1B0ZP78_9RHOB</name>
<dbReference type="InterPro" id="IPR005184">
    <property type="entry name" value="DUF306_Meta_HslJ"/>
</dbReference>
<feature type="domain" description="DUF306" evidence="1">
    <location>
        <begin position="8"/>
        <end position="106"/>
    </location>
</feature>
<dbReference type="Pfam" id="PF03724">
    <property type="entry name" value="META"/>
    <property type="match status" value="1"/>
</dbReference>
<keyword evidence="4" id="KW-1185">Reference proteome</keyword>
<reference evidence="3 5" key="2">
    <citation type="submission" date="2023-02" db="EMBL/GenBank/DDBJ databases">
        <title>Population genomics of bacteria associated with diatom.</title>
        <authorList>
            <person name="Xie J."/>
            <person name="Wang H."/>
        </authorList>
    </citation>
    <scope>NUCLEOTIDE SEQUENCE [LARGE SCALE GENOMIC DNA]</scope>
    <source>
        <strain evidence="3 5">PT47_8</strain>
    </source>
</reference>
<dbReference type="Proteomes" id="UP001218364">
    <property type="component" value="Unassembled WGS sequence"/>
</dbReference>
<evidence type="ECO:0000313" key="2">
    <source>
        <dbReference type="EMBL" id="ANP35967.1"/>
    </source>
</evidence>
<accession>A0A1B0ZP78</accession>
<dbReference type="Proteomes" id="UP000092565">
    <property type="component" value="Chromosome"/>
</dbReference>